<dbReference type="EMBL" id="QTSU01000003">
    <property type="protein sequence ID" value="RDZ26354.1"/>
    <property type="molecule type" value="Genomic_DNA"/>
</dbReference>
<accession>A0A371JXJ2</accession>
<keyword evidence="1" id="KW-0732">Signal</keyword>
<proteinExistence type="predicted"/>
<feature type="chain" id="PRO_5016571827" description="DUF1311 domain-containing protein" evidence="1">
    <location>
        <begin position="20"/>
        <end position="224"/>
    </location>
</feature>
<comment type="caution">
    <text evidence="2">The sequence shown here is derived from an EMBL/GenBank/DDBJ whole genome shotgun (WGS) entry which is preliminary data.</text>
</comment>
<protein>
    <recommendedName>
        <fullName evidence="4">DUF1311 domain-containing protein</fullName>
    </recommendedName>
</protein>
<dbReference type="RefSeq" id="WP_115860288.1">
    <property type="nucleotide sequence ID" value="NZ_QTSU01000003.1"/>
</dbReference>
<keyword evidence="3" id="KW-1185">Reference proteome</keyword>
<evidence type="ECO:0000313" key="3">
    <source>
        <dbReference type="Proteomes" id="UP000264492"/>
    </source>
</evidence>
<name>A0A371JXJ2_9GAMM</name>
<evidence type="ECO:0000256" key="1">
    <source>
        <dbReference type="SAM" id="SignalP"/>
    </source>
</evidence>
<dbReference type="OrthoDB" id="6027242at2"/>
<organism evidence="2 3">
    <name type="scientific">Lysobacter silvisoli</name>
    <dbReference type="NCBI Taxonomy" id="2293254"/>
    <lineage>
        <taxon>Bacteria</taxon>
        <taxon>Pseudomonadati</taxon>
        <taxon>Pseudomonadota</taxon>
        <taxon>Gammaproteobacteria</taxon>
        <taxon>Lysobacterales</taxon>
        <taxon>Lysobacteraceae</taxon>
        <taxon>Lysobacter</taxon>
    </lineage>
</organism>
<evidence type="ECO:0000313" key="2">
    <source>
        <dbReference type="EMBL" id="RDZ26354.1"/>
    </source>
</evidence>
<reference evidence="2 3" key="1">
    <citation type="submission" date="2018-08" db="EMBL/GenBank/DDBJ databases">
        <title>Lysobacter sp. zong2l5, whole genome shotgun sequence.</title>
        <authorList>
            <person name="Zhang X."/>
            <person name="Feng G."/>
            <person name="Zhu H."/>
        </authorList>
    </citation>
    <scope>NUCLEOTIDE SEQUENCE [LARGE SCALE GENOMIC DNA]</scope>
    <source>
        <strain evidence="3">zong2l5</strain>
    </source>
</reference>
<evidence type="ECO:0008006" key="4">
    <source>
        <dbReference type="Google" id="ProtNLM"/>
    </source>
</evidence>
<sequence>MRTLPILAAALLLPAVAAAQAPGAKQPSHQEQVALRDYTTALMNEAIVGECDAQRYSGGGQLRQAYAKWRAPREVSIATGGQLALTRYPSLGGSAAAQRSNFRKQFETSLKPGIDAAPERACAAALATLSTGLPIPFSGTTRTTAELRFDIYKQAIVAGSAASNCLEFDAIEASVTEASATDTGATERWVLKGCGQEVALSVKHQPSAKGGSDFVISMAPAAAP</sequence>
<dbReference type="Proteomes" id="UP000264492">
    <property type="component" value="Unassembled WGS sequence"/>
</dbReference>
<dbReference type="AlphaFoldDB" id="A0A371JXJ2"/>
<feature type="signal peptide" evidence="1">
    <location>
        <begin position="1"/>
        <end position="19"/>
    </location>
</feature>
<gene>
    <name evidence="2" type="ORF">DX914_15215</name>
</gene>